<evidence type="ECO:0000256" key="5">
    <source>
        <dbReference type="RuleBase" id="RU363041"/>
    </source>
</evidence>
<accession>A0A0X8Y0C6</accession>
<dbReference type="PANTHER" id="PTHR43701">
    <property type="entry name" value="MEMBRANE TRANSPORTER PROTEIN MJ0441-RELATED"/>
    <property type="match status" value="1"/>
</dbReference>
<feature type="transmembrane region" description="Helical" evidence="5">
    <location>
        <begin position="145"/>
        <end position="163"/>
    </location>
</feature>
<evidence type="ECO:0000256" key="2">
    <source>
        <dbReference type="ARBA" id="ARBA00022692"/>
    </source>
</evidence>
<evidence type="ECO:0000313" key="6">
    <source>
        <dbReference type="EMBL" id="CVK34690.1"/>
    </source>
</evidence>
<dbReference type="OrthoDB" id="107850at2157"/>
<feature type="transmembrane region" description="Helical" evidence="5">
    <location>
        <begin position="46"/>
        <end position="66"/>
    </location>
</feature>
<reference evidence="6 7" key="1">
    <citation type="submission" date="2016-01" db="EMBL/GenBank/DDBJ databases">
        <authorList>
            <person name="Manzoor S."/>
        </authorList>
    </citation>
    <scope>NUCLEOTIDE SEQUENCE [LARGE SCALE GENOMIC DNA]</scope>
    <source>
        <strain evidence="6">Methanoculleus sp MAB1</strain>
    </source>
</reference>
<dbReference type="KEGG" id="mema:MMAB1_3477"/>
<dbReference type="RefSeq" id="WP_062266244.1">
    <property type="nucleotide sequence ID" value="NZ_LT158599.1"/>
</dbReference>
<dbReference type="Proteomes" id="UP000069850">
    <property type="component" value="Chromosome 1"/>
</dbReference>
<feature type="transmembrane region" description="Helical" evidence="5">
    <location>
        <begin position="245"/>
        <end position="267"/>
    </location>
</feature>
<comment type="subcellular location">
    <subcellularLocation>
        <location evidence="5">Cell membrane</location>
        <topology evidence="5">Multi-pass membrane protein</topology>
    </subcellularLocation>
    <subcellularLocation>
        <location evidence="1">Membrane</location>
        <topology evidence="1">Multi-pass membrane protein</topology>
    </subcellularLocation>
</comment>
<dbReference type="PANTHER" id="PTHR43701:SF2">
    <property type="entry name" value="MEMBRANE TRANSPORTER PROTEIN YJNA-RELATED"/>
    <property type="match status" value="1"/>
</dbReference>
<protein>
    <recommendedName>
        <fullName evidence="5">Probable membrane transporter protein</fullName>
    </recommendedName>
</protein>
<keyword evidence="4 5" id="KW-0472">Membrane</keyword>
<evidence type="ECO:0000313" key="7">
    <source>
        <dbReference type="Proteomes" id="UP000069850"/>
    </source>
</evidence>
<gene>
    <name evidence="6" type="ORF">MMAB1_3477</name>
</gene>
<feature type="transmembrane region" description="Helical" evidence="5">
    <location>
        <begin position="12"/>
        <end position="34"/>
    </location>
</feature>
<organism evidence="6 7">
    <name type="scientific">Methanoculleus bourgensis</name>
    <dbReference type="NCBI Taxonomy" id="83986"/>
    <lineage>
        <taxon>Archaea</taxon>
        <taxon>Methanobacteriati</taxon>
        <taxon>Methanobacteriota</taxon>
        <taxon>Stenosarchaea group</taxon>
        <taxon>Methanomicrobia</taxon>
        <taxon>Methanomicrobiales</taxon>
        <taxon>Methanomicrobiaceae</taxon>
        <taxon>Methanoculleus</taxon>
    </lineage>
</organism>
<feature type="transmembrane region" description="Helical" evidence="5">
    <location>
        <begin position="183"/>
        <end position="207"/>
    </location>
</feature>
<evidence type="ECO:0000256" key="4">
    <source>
        <dbReference type="ARBA" id="ARBA00023136"/>
    </source>
</evidence>
<dbReference type="GO" id="GO:0005886">
    <property type="term" value="C:plasma membrane"/>
    <property type="evidence" value="ECO:0007669"/>
    <property type="project" value="UniProtKB-SubCell"/>
</dbReference>
<evidence type="ECO:0000256" key="1">
    <source>
        <dbReference type="ARBA" id="ARBA00004141"/>
    </source>
</evidence>
<keyword evidence="5" id="KW-1003">Cell membrane</keyword>
<dbReference type="EMBL" id="LT158599">
    <property type="protein sequence ID" value="CVK34690.1"/>
    <property type="molecule type" value="Genomic_DNA"/>
</dbReference>
<dbReference type="InterPro" id="IPR051598">
    <property type="entry name" value="TSUP/Inactive_protease-like"/>
</dbReference>
<name>A0A0X8Y0C6_9EURY</name>
<dbReference type="AlphaFoldDB" id="A0A0X8Y0C6"/>
<dbReference type="Pfam" id="PF01925">
    <property type="entry name" value="TauE"/>
    <property type="match status" value="1"/>
</dbReference>
<feature type="transmembrane region" description="Helical" evidence="5">
    <location>
        <begin position="78"/>
        <end position="98"/>
    </location>
</feature>
<feature type="transmembrane region" description="Helical" evidence="5">
    <location>
        <begin position="118"/>
        <end position="138"/>
    </location>
</feature>
<feature type="transmembrane region" description="Helical" evidence="5">
    <location>
        <begin position="279"/>
        <end position="301"/>
    </location>
</feature>
<feature type="transmembrane region" description="Helical" evidence="5">
    <location>
        <begin position="214"/>
        <end position="239"/>
    </location>
</feature>
<keyword evidence="2 5" id="KW-0812">Transmembrane</keyword>
<dbReference type="InterPro" id="IPR002781">
    <property type="entry name" value="TM_pro_TauE-like"/>
</dbReference>
<evidence type="ECO:0000256" key="3">
    <source>
        <dbReference type="ARBA" id="ARBA00022989"/>
    </source>
</evidence>
<sequence length="302" mass="30557">MMGDRIAGWRRIVPVAVLSAVIAVMLGAALAVGTGVTPDSPPFTPATLLLLFVIGIIAGILGGLIGVGGSTIMLPIMYFYLGFPETVAIGTGLFVVIFTSLSGASGHLMRGNLDRRVAAWIAAGGLIGVLIGSWLFSFLVGHTRLLGLILGLAFLAPSISMIREGLRPGTGPEPACIGGTPPGHLLFGTGVGILTGVTGLGGGYALVPGLLYLFGAPVCVTMGTSLASMIPMAIVGGGIKLVEGYVAVGAGLVLAAGSIAGAQVGAATIQRFRPATLKFIFGLYFLYAAARFIAEFFGIGLP</sequence>
<comment type="similarity">
    <text evidence="5">Belongs to the 4-toluene sulfonate uptake permease (TSUP) (TC 2.A.102) family.</text>
</comment>
<dbReference type="GeneID" id="27138852"/>
<proteinExistence type="inferred from homology"/>
<keyword evidence="3 5" id="KW-1133">Transmembrane helix</keyword>